<comment type="caution">
    <text evidence="2">The sequence shown here is derived from an EMBL/GenBank/DDBJ whole genome shotgun (WGS) entry which is preliminary data.</text>
</comment>
<evidence type="ECO:0000313" key="2">
    <source>
        <dbReference type="EMBL" id="MFC4506662.1"/>
    </source>
</evidence>
<dbReference type="EMBL" id="JBHSFK010000046">
    <property type="protein sequence ID" value="MFC4506662.1"/>
    <property type="molecule type" value="Genomic_DNA"/>
</dbReference>
<proteinExistence type="predicted"/>
<keyword evidence="3" id="KW-1185">Reference proteome</keyword>
<dbReference type="Proteomes" id="UP001595839">
    <property type="component" value="Unassembled WGS sequence"/>
</dbReference>
<evidence type="ECO:0008006" key="4">
    <source>
        <dbReference type="Google" id="ProtNLM"/>
    </source>
</evidence>
<sequence length="55" mass="5955">MKSWTQEGVLSCEQRGDENGEVLHRIVVDVQAIDHENENEVTPPSPRALATPGGG</sequence>
<evidence type="ECO:0000313" key="3">
    <source>
        <dbReference type="Proteomes" id="UP001595839"/>
    </source>
</evidence>
<gene>
    <name evidence="2" type="ORF">ACFPIH_45685</name>
</gene>
<accession>A0ABV9B3I4</accession>
<dbReference type="RefSeq" id="WP_381184866.1">
    <property type="nucleotide sequence ID" value="NZ_JBHSFK010000046.1"/>
</dbReference>
<feature type="region of interest" description="Disordered" evidence="1">
    <location>
        <begin position="34"/>
        <end position="55"/>
    </location>
</feature>
<organism evidence="2 3">
    <name type="scientific">Streptomyces vulcanius</name>
    <dbReference type="NCBI Taxonomy" id="1441876"/>
    <lineage>
        <taxon>Bacteria</taxon>
        <taxon>Bacillati</taxon>
        <taxon>Actinomycetota</taxon>
        <taxon>Actinomycetes</taxon>
        <taxon>Kitasatosporales</taxon>
        <taxon>Streptomycetaceae</taxon>
        <taxon>Streptomyces</taxon>
    </lineage>
</organism>
<name>A0ABV9B3I4_9ACTN</name>
<reference evidence="3" key="1">
    <citation type="journal article" date="2019" name="Int. J. Syst. Evol. Microbiol.">
        <title>The Global Catalogue of Microorganisms (GCM) 10K type strain sequencing project: providing services to taxonomists for standard genome sequencing and annotation.</title>
        <authorList>
            <consortium name="The Broad Institute Genomics Platform"/>
            <consortium name="The Broad Institute Genome Sequencing Center for Infectious Disease"/>
            <person name="Wu L."/>
            <person name="Ma J."/>
        </authorList>
    </citation>
    <scope>NUCLEOTIDE SEQUENCE [LARGE SCALE GENOMIC DNA]</scope>
    <source>
        <strain evidence="3">CGMCC 4.7177</strain>
    </source>
</reference>
<protein>
    <recommendedName>
        <fullName evidence="4">Transposase</fullName>
    </recommendedName>
</protein>
<evidence type="ECO:0000256" key="1">
    <source>
        <dbReference type="SAM" id="MobiDB-lite"/>
    </source>
</evidence>